<evidence type="ECO:0000313" key="1">
    <source>
        <dbReference type="EMBL" id="TNV76806.1"/>
    </source>
</evidence>
<gene>
    <name evidence="1" type="ORF">FGO68_gene2635</name>
</gene>
<proteinExistence type="predicted"/>
<protein>
    <submittedName>
        <fullName evidence="1">Uncharacterized protein</fullName>
    </submittedName>
</protein>
<dbReference type="EMBL" id="RRYP01012926">
    <property type="protein sequence ID" value="TNV76806.1"/>
    <property type="molecule type" value="Genomic_DNA"/>
</dbReference>
<dbReference type="Proteomes" id="UP000785679">
    <property type="component" value="Unassembled WGS sequence"/>
</dbReference>
<dbReference type="OrthoDB" id="283377at2759"/>
<organism evidence="1 2">
    <name type="scientific">Halteria grandinella</name>
    <dbReference type="NCBI Taxonomy" id="5974"/>
    <lineage>
        <taxon>Eukaryota</taxon>
        <taxon>Sar</taxon>
        <taxon>Alveolata</taxon>
        <taxon>Ciliophora</taxon>
        <taxon>Intramacronucleata</taxon>
        <taxon>Spirotrichea</taxon>
        <taxon>Stichotrichia</taxon>
        <taxon>Sporadotrichida</taxon>
        <taxon>Halteriidae</taxon>
        <taxon>Halteria</taxon>
    </lineage>
</organism>
<comment type="caution">
    <text evidence="1">The sequence shown here is derived from an EMBL/GenBank/DDBJ whole genome shotgun (WGS) entry which is preliminary data.</text>
</comment>
<keyword evidence="2" id="KW-1185">Reference proteome</keyword>
<name>A0A8J8T093_HALGN</name>
<reference evidence="1" key="1">
    <citation type="submission" date="2019-06" db="EMBL/GenBank/DDBJ databases">
        <authorList>
            <person name="Zheng W."/>
        </authorList>
    </citation>
    <scope>NUCLEOTIDE SEQUENCE</scope>
    <source>
        <strain evidence="1">QDHG01</strain>
    </source>
</reference>
<accession>A0A8J8T093</accession>
<sequence>MRHIHPVRQSGPIPSYDSEWSMEDIKKLYGNMRAPWDATAQSTDIEELLRRVPGLTRREALRIQQLGLTPDEEIDFAYLAVNNGIDVFYESNQAYVARQVVTNSKGEKVEVLWPSATFDEMTMMVYGNAPIWEQHEIPWDPIPGELPIRVHPDYDLQVPYTWFEYEVDSRIHYLMTEDQIYIPEDVRPFPTPKNPHCNTGLWKPQEAMVEEDEMRDPNWYPKGTYYNMYNREDFEAPEDLRSLRENESGR</sequence>
<evidence type="ECO:0000313" key="2">
    <source>
        <dbReference type="Proteomes" id="UP000785679"/>
    </source>
</evidence>
<dbReference type="AlphaFoldDB" id="A0A8J8T093"/>